<sequence length="74" mass="9124">ISFVAYYFSVHEEVTALPPGTMKAEYVKSVYEVWMMKWEYEEWWMVKWEYEEWWMMKSECEASSTMKLEFAVNP</sequence>
<keyword evidence="2" id="KW-1185">Reference proteome</keyword>
<dbReference type="AlphaFoldDB" id="A0A392UJY0"/>
<accession>A0A392UJY0</accession>
<name>A0A392UJY0_9FABA</name>
<evidence type="ECO:0000313" key="2">
    <source>
        <dbReference type="Proteomes" id="UP000265520"/>
    </source>
</evidence>
<evidence type="ECO:0000313" key="1">
    <source>
        <dbReference type="EMBL" id="MCI73067.1"/>
    </source>
</evidence>
<dbReference type="EMBL" id="LXQA010830651">
    <property type="protein sequence ID" value="MCI73067.1"/>
    <property type="molecule type" value="Genomic_DNA"/>
</dbReference>
<comment type="caution">
    <text evidence="1">The sequence shown here is derived from an EMBL/GenBank/DDBJ whole genome shotgun (WGS) entry which is preliminary data.</text>
</comment>
<feature type="non-terminal residue" evidence="1">
    <location>
        <position position="1"/>
    </location>
</feature>
<organism evidence="1 2">
    <name type="scientific">Trifolium medium</name>
    <dbReference type="NCBI Taxonomy" id="97028"/>
    <lineage>
        <taxon>Eukaryota</taxon>
        <taxon>Viridiplantae</taxon>
        <taxon>Streptophyta</taxon>
        <taxon>Embryophyta</taxon>
        <taxon>Tracheophyta</taxon>
        <taxon>Spermatophyta</taxon>
        <taxon>Magnoliopsida</taxon>
        <taxon>eudicotyledons</taxon>
        <taxon>Gunneridae</taxon>
        <taxon>Pentapetalae</taxon>
        <taxon>rosids</taxon>
        <taxon>fabids</taxon>
        <taxon>Fabales</taxon>
        <taxon>Fabaceae</taxon>
        <taxon>Papilionoideae</taxon>
        <taxon>50 kb inversion clade</taxon>
        <taxon>NPAAA clade</taxon>
        <taxon>Hologalegina</taxon>
        <taxon>IRL clade</taxon>
        <taxon>Trifolieae</taxon>
        <taxon>Trifolium</taxon>
    </lineage>
</organism>
<proteinExistence type="predicted"/>
<protein>
    <submittedName>
        <fullName evidence="1">Uncharacterized protein</fullName>
    </submittedName>
</protein>
<dbReference type="Proteomes" id="UP000265520">
    <property type="component" value="Unassembled WGS sequence"/>
</dbReference>
<reference evidence="1 2" key="1">
    <citation type="journal article" date="2018" name="Front. Plant Sci.">
        <title>Red Clover (Trifolium pratense) and Zigzag Clover (T. medium) - A Picture of Genomic Similarities and Differences.</title>
        <authorList>
            <person name="Dluhosova J."/>
            <person name="Istvanek J."/>
            <person name="Nedelnik J."/>
            <person name="Repkova J."/>
        </authorList>
    </citation>
    <scope>NUCLEOTIDE SEQUENCE [LARGE SCALE GENOMIC DNA]</scope>
    <source>
        <strain evidence="2">cv. 10/8</strain>
        <tissue evidence="1">Leaf</tissue>
    </source>
</reference>